<feature type="region of interest" description="Disordered" evidence="3">
    <location>
        <begin position="177"/>
        <end position="212"/>
    </location>
</feature>
<feature type="compositionally biased region" description="Basic residues" evidence="3">
    <location>
        <begin position="99"/>
        <end position="110"/>
    </location>
</feature>
<organism evidence="5 6">
    <name type="scientific">Knipowitschia caucasica</name>
    <name type="common">Caucasian dwarf goby</name>
    <name type="synonym">Pomatoschistus caucasicus</name>
    <dbReference type="NCBI Taxonomy" id="637954"/>
    <lineage>
        <taxon>Eukaryota</taxon>
        <taxon>Metazoa</taxon>
        <taxon>Chordata</taxon>
        <taxon>Craniata</taxon>
        <taxon>Vertebrata</taxon>
        <taxon>Euteleostomi</taxon>
        <taxon>Actinopterygii</taxon>
        <taxon>Neopterygii</taxon>
        <taxon>Teleostei</taxon>
        <taxon>Neoteleostei</taxon>
        <taxon>Acanthomorphata</taxon>
        <taxon>Gobiaria</taxon>
        <taxon>Gobiiformes</taxon>
        <taxon>Gobioidei</taxon>
        <taxon>Gobiidae</taxon>
        <taxon>Gobiinae</taxon>
        <taxon>Knipowitschia</taxon>
    </lineage>
</organism>
<dbReference type="PROSITE" id="PS50102">
    <property type="entry name" value="RRM"/>
    <property type="match status" value="1"/>
</dbReference>
<protein>
    <recommendedName>
        <fullName evidence="4">RRM domain-containing protein</fullName>
    </recommendedName>
</protein>
<dbReference type="SUPFAM" id="SSF48452">
    <property type="entry name" value="TPR-like"/>
    <property type="match status" value="1"/>
</dbReference>
<evidence type="ECO:0000313" key="5">
    <source>
        <dbReference type="EMBL" id="CAL1591302.1"/>
    </source>
</evidence>
<dbReference type="PANTHER" id="PTHR47678:SF1">
    <property type="entry name" value="TETRATRICOPEPTIDE REPEAT PROTEIN 31"/>
    <property type="match status" value="1"/>
</dbReference>
<dbReference type="Gene3D" id="1.25.40.10">
    <property type="entry name" value="Tetratricopeptide repeat domain"/>
    <property type="match status" value="1"/>
</dbReference>
<dbReference type="EMBL" id="OZ035841">
    <property type="protein sequence ID" value="CAL1591302.1"/>
    <property type="molecule type" value="Genomic_DNA"/>
</dbReference>
<keyword evidence="2" id="KW-0802">TPR repeat</keyword>
<gene>
    <name evidence="5" type="ORF">KC01_LOCUS20683</name>
</gene>
<evidence type="ECO:0000256" key="1">
    <source>
        <dbReference type="PROSITE-ProRule" id="PRU00176"/>
    </source>
</evidence>
<dbReference type="Proteomes" id="UP001497482">
    <property type="component" value="Chromosome 19"/>
</dbReference>
<proteinExistence type="predicted"/>
<feature type="region of interest" description="Disordered" evidence="3">
    <location>
        <begin position="423"/>
        <end position="442"/>
    </location>
</feature>
<sequence>MSFWDAHFRMQLLHLLERPRPTMESIMEYGLRAQISPDNLIQYLDIFGNEKWAALKREHGLSESSESSDDDIDWDKESDAQRKARLLLDEKKAKEKAEKKRLKKKRQKDRKRLEKELNKTDSETNNGDKDVYNFKEMASALNSESSDCSSDVSNDEEGLDLKSSFVTKAAEIAKRKLEQKQENKKKSPVKEDQKTPEKKVEKTDDDTAQSSSKMEDFVKLSANYAMIGNKLAGAGDFKMAAQYFTEAIKYNPTEFKLFGNRAFCFEKMQEFEKSLSDAELSLSMSPGWVKGHFRKGRALAGLKRFEEAAAAFKEILEQDVSRKEAAQELLDVQTLQLMECGFTRDQSSKALVIYGSVEKAQEGLSNLNKVSPPVLRQQVVNATGLSPGLSAKAAAASATATAAALPPPAPDASKSHAETKPLISVQTQQSQAKADAPVAPNQVRQPPELFPVWVGNLSISVTEPLLGNLFNKVGRVHSIKQLSAKHCAFINYTQRQHCEEAIRRYHGFELKGAKLMVRYPDRLPSGMNISRAAQLSADVCCEDLGFYYNNAARNGHHYYKYREPYY</sequence>
<dbReference type="CDD" id="cd00590">
    <property type="entry name" value="RRM_SF"/>
    <property type="match status" value="1"/>
</dbReference>
<feature type="domain" description="RRM" evidence="4">
    <location>
        <begin position="450"/>
        <end position="522"/>
    </location>
</feature>
<dbReference type="Pfam" id="PF00076">
    <property type="entry name" value="RRM_1"/>
    <property type="match status" value="1"/>
</dbReference>
<evidence type="ECO:0000256" key="3">
    <source>
        <dbReference type="SAM" id="MobiDB-lite"/>
    </source>
</evidence>
<evidence type="ECO:0000313" key="6">
    <source>
        <dbReference type="Proteomes" id="UP001497482"/>
    </source>
</evidence>
<dbReference type="InterPro" id="IPR000504">
    <property type="entry name" value="RRM_dom"/>
</dbReference>
<accession>A0AAV2KN18</accession>
<dbReference type="InterPro" id="IPR011990">
    <property type="entry name" value="TPR-like_helical_dom_sf"/>
</dbReference>
<feature type="compositionally biased region" description="Basic and acidic residues" evidence="3">
    <location>
        <begin position="177"/>
        <end position="202"/>
    </location>
</feature>
<dbReference type="PROSITE" id="PS50005">
    <property type="entry name" value="TPR"/>
    <property type="match status" value="1"/>
</dbReference>
<dbReference type="Gene3D" id="3.30.70.330">
    <property type="match status" value="1"/>
</dbReference>
<reference evidence="5 6" key="1">
    <citation type="submission" date="2024-04" db="EMBL/GenBank/DDBJ databases">
        <authorList>
            <person name="Waldvogel A.-M."/>
            <person name="Schoenle A."/>
        </authorList>
    </citation>
    <scope>NUCLEOTIDE SEQUENCE [LARGE SCALE GENOMIC DNA]</scope>
</reference>
<name>A0AAV2KN18_KNICA</name>
<dbReference type="PANTHER" id="PTHR47678">
    <property type="entry name" value="TETRATRICOPEPTIDE REPEAT PROTEIN 31"/>
    <property type="match status" value="1"/>
</dbReference>
<dbReference type="InterPro" id="IPR019734">
    <property type="entry name" value="TPR_rpt"/>
</dbReference>
<evidence type="ECO:0000259" key="4">
    <source>
        <dbReference type="PROSITE" id="PS50102"/>
    </source>
</evidence>
<dbReference type="SUPFAM" id="SSF54928">
    <property type="entry name" value="RNA-binding domain, RBD"/>
    <property type="match status" value="1"/>
</dbReference>
<dbReference type="InterPro" id="IPR035979">
    <property type="entry name" value="RBD_domain_sf"/>
</dbReference>
<evidence type="ECO:0000256" key="2">
    <source>
        <dbReference type="PROSITE-ProRule" id="PRU00339"/>
    </source>
</evidence>
<dbReference type="SMART" id="SM00360">
    <property type="entry name" value="RRM"/>
    <property type="match status" value="1"/>
</dbReference>
<feature type="region of interest" description="Disordered" evidence="3">
    <location>
        <begin position="86"/>
        <end position="131"/>
    </location>
</feature>
<feature type="compositionally biased region" description="Basic and acidic residues" evidence="3">
    <location>
        <begin position="111"/>
        <end position="131"/>
    </location>
</feature>
<dbReference type="GO" id="GO:0003723">
    <property type="term" value="F:RNA binding"/>
    <property type="evidence" value="ECO:0007669"/>
    <property type="project" value="UniProtKB-UniRule"/>
</dbReference>
<keyword evidence="1" id="KW-0694">RNA-binding</keyword>
<feature type="repeat" description="TPR" evidence="2">
    <location>
        <begin position="221"/>
        <end position="254"/>
    </location>
</feature>
<keyword evidence="6" id="KW-1185">Reference proteome</keyword>
<feature type="compositionally biased region" description="Basic and acidic residues" evidence="3">
    <location>
        <begin position="86"/>
        <end position="98"/>
    </location>
</feature>
<dbReference type="AlphaFoldDB" id="A0AAV2KN18"/>
<dbReference type="InterPro" id="IPR012677">
    <property type="entry name" value="Nucleotide-bd_a/b_plait_sf"/>
</dbReference>
<dbReference type="SMART" id="SM00028">
    <property type="entry name" value="TPR"/>
    <property type="match status" value="3"/>
</dbReference>
<dbReference type="Pfam" id="PF13181">
    <property type="entry name" value="TPR_8"/>
    <property type="match status" value="1"/>
</dbReference>